<dbReference type="InterPro" id="IPR023603">
    <property type="entry name" value="Low_specificity_L-TA-like"/>
</dbReference>
<comment type="cofactor">
    <cofactor evidence="1">
        <name>pyridoxal 5'-phosphate</name>
        <dbReference type="ChEBI" id="CHEBI:597326"/>
    </cofactor>
</comment>
<comment type="similarity">
    <text evidence="2">Belongs to the threonine aldolase family.</text>
</comment>
<dbReference type="AlphaFoldDB" id="A0A419TAW5"/>
<dbReference type="InterPro" id="IPR015424">
    <property type="entry name" value="PyrdxlP-dep_Trfase"/>
</dbReference>
<dbReference type="InterPro" id="IPR001597">
    <property type="entry name" value="ArAA_b-elim_lyase/Thr_aldolase"/>
</dbReference>
<dbReference type="Pfam" id="PF01212">
    <property type="entry name" value="Beta_elim_lyase"/>
    <property type="match status" value="1"/>
</dbReference>
<dbReference type="Proteomes" id="UP000284177">
    <property type="component" value="Unassembled WGS sequence"/>
</dbReference>
<dbReference type="FunFam" id="3.40.640.10:FF:000030">
    <property type="entry name" value="Low-specificity L-threonine aldolase"/>
    <property type="match status" value="1"/>
</dbReference>
<name>A0A419TAW5_9FIRM</name>
<keyword evidence="4" id="KW-0456">Lyase</keyword>
<proteinExistence type="inferred from homology"/>
<dbReference type="NCBIfam" id="NF007825">
    <property type="entry name" value="PRK10534.1"/>
    <property type="match status" value="1"/>
</dbReference>
<dbReference type="GO" id="GO:0005829">
    <property type="term" value="C:cytosol"/>
    <property type="evidence" value="ECO:0007669"/>
    <property type="project" value="TreeGrafter"/>
</dbReference>
<dbReference type="GO" id="GO:0008732">
    <property type="term" value="F:L-allo-threonine aldolase activity"/>
    <property type="evidence" value="ECO:0007669"/>
    <property type="project" value="TreeGrafter"/>
</dbReference>
<dbReference type="InterPro" id="IPR015421">
    <property type="entry name" value="PyrdxlP-dep_Trfase_major"/>
</dbReference>
<evidence type="ECO:0000256" key="3">
    <source>
        <dbReference type="ARBA" id="ARBA00022898"/>
    </source>
</evidence>
<organism evidence="7 8">
    <name type="scientific">Thermohalobacter berrensis</name>
    <dbReference type="NCBI Taxonomy" id="99594"/>
    <lineage>
        <taxon>Bacteria</taxon>
        <taxon>Bacillati</taxon>
        <taxon>Bacillota</taxon>
        <taxon>Tissierellia</taxon>
        <taxon>Tissierellales</taxon>
        <taxon>Thermohalobacteraceae</taxon>
        <taxon>Thermohalobacter</taxon>
    </lineage>
</organism>
<feature type="domain" description="Aromatic amino acid beta-eliminating lyase/threonine aldolase" evidence="6">
    <location>
        <begin position="5"/>
        <end position="288"/>
    </location>
</feature>
<dbReference type="PIRSF" id="PIRSF017617">
    <property type="entry name" value="Thr_aldolase"/>
    <property type="match status" value="1"/>
</dbReference>
<dbReference type="GO" id="GO:0006545">
    <property type="term" value="P:glycine biosynthetic process"/>
    <property type="evidence" value="ECO:0007669"/>
    <property type="project" value="TreeGrafter"/>
</dbReference>
<dbReference type="PANTHER" id="PTHR48097">
    <property type="entry name" value="L-THREONINE ALDOLASE-RELATED"/>
    <property type="match status" value="1"/>
</dbReference>
<accession>A0A419TAW5</accession>
<evidence type="ECO:0000256" key="4">
    <source>
        <dbReference type="ARBA" id="ARBA00023239"/>
    </source>
</evidence>
<dbReference type="PANTHER" id="PTHR48097:SF9">
    <property type="entry name" value="L-THREONINE ALDOLASE"/>
    <property type="match status" value="1"/>
</dbReference>
<dbReference type="RefSeq" id="WP_120166714.1">
    <property type="nucleotide sequence ID" value="NZ_MCIB01000001.1"/>
</dbReference>
<protein>
    <submittedName>
        <fullName evidence="7">Threonine aldolase</fullName>
    </submittedName>
</protein>
<evidence type="ECO:0000313" key="8">
    <source>
        <dbReference type="Proteomes" id="UP000284177"/>
    </source>
</evidence>
<comment type="caution">
    <text evidence="7">The sequence shown here is derived from an EMBL/GenBank/DDBJ whole genome shotgun (WGS) entry which is preliminary data.</text>
</comment>
<dbReference type="EMBL" id="MCIB01000001">
    <property type="protein sequence ID" value="RKD34626.1"/>
    <property type="molecule type" value="Genomic_DNA"/>
</dbReference>
<keyword evidence="3" id="KW-0663">Pyridoxal phosphate</keyword>
<evidence type="ECO:0000256" key="5">
    <source>
        <dbReference type="PIRSR" id="PIRSR017617-1"/>
    </source>
</evidence>
<dbReference type="Gene3D" id="3.90.1150.10">
    <property type="entry name" value="Aspartate Aminotransferase, domain 1"/>
    <property type="match status" value="1"/>
</dbReference>
<dbReference type="SUPFAM" id="SSF53383">
    <property type="entry name" value="PLP-dependent transferases"/>
    <property type="match status" value="1"/>
</dbReference>
<evidence type="ECO:0000259" key="6">
    <source>
        <dbReference type="Pfam" id="PF01212"/>
    </source>
</evidence>
<dbReference type="FunFam" id="3.90.1150.10:FF:000041">
    <property type="entry name" value="Low-specificity L-threonine aldolase"/>
    <property type="match status" value="1"/>
</dbReference>
<reference evidence="7 8" key="1">
    <citation type="submission" date="2016-08" db="EMBL/GenBank/DDBJ databases">
        <title>Novel Firmicutes and Novel Genomes.</title>
        <authorList>
            <person name="Poppleton D.I."/>
            <person name="Gribaldo S."/>
        </authorList>
    </citation>
    <scope>NUCLEOTIDE SEQUENCE [LARGE SCALE GENOMIC DNA]</scope>
    <source>
        <strain evidence="7 8">CTT3</strain>
    </source>
</reference>
<dbReference type="CDD" id="cd06502">
    <property type="entry name" value="TA_like"/>
    <property type="match status" value="1"/>
</dbReference>
<keyword evidence="8" id="KW-1185">Reference proteome</keyword>
<feature type="modified residue" description="N6-(pyridoxal phosphate)lysine" evidence="5">
    <location>
        <position position="201"/>
    </location>
</feature>
<evidence type="ECO:0000256" key="1">
    <source>
        <dbReference type="ARBA" id="ARBA00001933"/>
    </source>
</evidence>
<evidence type="ECO:0000256" key="2">
    <source>
        <dbReference type="ARBA" id="ARBA00006966"/>
    </source>
</evidence>
<sequence>MKIVDFRSDTITKPTEEMRKAMYEAEVGDDVYGEDPTINKLEELAAEKIGKEAALFVPSGTMGNQLALLTHTERGQEIILEENSHIFMFEVGGLAFLSGLQSKIVKGEDGILNSKVIKEAIRSKNIHFPQTGLICLENTHNMAGGVVTPLNRMEEIFKLAQQHRIPVHLDGARIFNASTYLDCDVKDIAKYCDSVMFCLSKGLCAPVGSILAGDKKFIEKAKKFRKLLGGGMRQAGILAAAGIIALEKMTHRLVKDHENLRKLAFGLDDIKGINIDKDKIQTNILMVNLKDTGYNSDSFVYEMKKEGVLATKIDEHTIRFVTHYHIDEKDIEYTLNVIKRILN</sequence>
<dbReference type="NCBIfam" id="NF041359">
    <property type="entry name" value="GntG_guanitoxin"/>
    <property type="match status" value="1"/>
</dbReference>
<dbReference type="OrthoDB" id="9774495at2"/>
<dbReference type="GO" id="GO:0006567">
    <property type="term" value="P:L-threonine catabolic process"/>
    <property type="evidence" value="ECO:0007669"/>
    <property type="project" value="TreeGrafter"/>
</dbReference>
<dbReference type="Gene3D" id="3.40.640.10">
    <property type="entry name" value="Type I PLP-dependent aspartate aminotransferase-like (Major domain)"/>
    <property type="match status" value="1"/>
</dbReference>
<evidence type="ECO:0000313" key="7">
    <source>
        <dbReference type="EMBL" id="RKD34626.1"/>
    </source>
</evidence>
<gene>
    <name evidence="7" type="ORF">BET03_02025</name>
</gene>
<dbReference type="InterPro" id="IPR015422">
    <property type="entry name" value="PyrdxlP-dep_Trfase_small"/>
</dbReference>